<proteinExistence type="predicted"/>
<name>A0AAD7SYT4_9TELE</name>
<feature type="region of interest" description="Disordered" evidence="1">
    <location>
        <begin position="1"/>
        <end position="33"/>
    </location>
</feature>
<evidence type="ECO:0000313" key="3">
    <source>
        <dbReference type="Proteomes" id="UP001221898"/>
    </source>
</evidence>
<sequence length="223" mass="24798">MKCPLGAEATQRTGVTPGETQEVPGPESPHSAQNLQVLQTNPSSIKSDRRRIKWPAASMTSLWKQFDDDVDQILEAMAKGEADRRLQAMTTIIVSIAAERFGEEEKKSSGTSYSKNQRAVRIHNIRQEMKALKSQYKAAGQEERTGLAQLMNPRVERAAAGDADEIHSPHIKLLHLAGVLQCFRGRRMFVCDRPPALNHKSITGHASRRGYEEESGGRGWRLA</sequence>
<dbReference type="AlphaFoldDB" id="A0AAD7SYT4"/>
<evidence type="ECO:0000313" key="2">
    <source>
        <dbReference type="EMBL" id="KAJ8411287.1"/>
    </source>
</evidence>
<keyword evidence="3" id="KW-1185">Reference proteome</keyword>
<comment type="caution">
    <text evidence="2">The sequence shown here is derived from an EMBL/GenBank/DDBJ whole genome shotgun (WGS) entry which is preliminary data.</text>
</comment>
<feature type="region of interest" description="Disordered" evidence="1">
    <location>
        <begin position="198"/>
        <end position="223"/>
    </location>
</feature>
<dbReference type="EMBL" id="JAINUG010000023">
    <property type="protein sequence ID" value="KAJ8411287.1"/>
    <property type="molecule type" value="Genomic_DNA"/>
</dbReference>
<dbReference type="Proteomes" id="UP001221898">
    <property type="component" value="Unassembled WGS sequence"/>
</dbReference>
<evidence type="ECO:0000256" key="1">
    <source>
        <dbReference type="SAM" id="MobiDB-lite"/>
    </source>
</evidence>
<accession>A0AAD7SYT4</accession>
<organism evidence="2 3">
    <name type="scientific">Aldrovandia affinis</name>
    <dbReference type="NCBI Taxonomy" id="143900"/>
    <lineage>
        <taxon>Eukaryota</taxon>
        <taxon>Metazoa</taxon>
        <taxon>Chordata</taxon>
        <taxon>Craniata</taxon>
        <taxon>Vertebrata</taxon>
        <taxon>Euteleostomi</taxon>
        <taxon>Actinopterygii</taxon>
        <taxon>Neopterygii</taxon>
        <taxon>Teleostei</taxon>
        <taxon>Notacanthiformes</taxon>
        <taxon>Halosauridae</taxon>
        <taxon>Aldrovandia</taxon>
    </lineage>
</organism>
<reference evidence="2" key="1">
    <citation type="journal article" date="2023" name="Science">
        <title>Genome structures resolve the early diversification of teleost fishes.</title>
        <authorList>
            <person name="Parey E."/>
            <person name="Louis A."/>
            <person name="Montfort J."/>
            <person name="Bouchez O."/>
            <person name="Roques C."/>
            <person name="Iampietro C."/>
            <person name="Lluch J."/>
            <person name="Castinel A."/>
            <person name="Donnadieu C."/>
            <person name="Desvignes T."/>
            <person name="Floi Bucao C."/>
            <person name="Jouanno E."/>
            <person name="Wen M."/>
            <person name="Mejri S."/>
            <person name="Dirks R."/>
            <person name="Jansen H."/>
            <person name="Henkel C."/>
            <person name="Chen W.J."/>
            <person name="Zahm M."/>
            <person name="Cabau C."/>
            <person name="Klopp C."/>
            <person name="Thompson A.W."/>
            <person name="Robinson-Rechavi M."/>
            <person name="Braasch I."/>
            <person name="Lecointre G."/>
            <person name="Bobe J."/>
            <person name="Postlethwait J.H."/>
            <person name="Berthelot C."/>
            <person name="Roest Crollius H."/>
            <person name="Guiguen Y."/>
        </authorList>
    </citation>
    <scope>NUCLEOTIDE SEQUENCE</scope>
    <source>
        <strain evidence="2">NC1722</strain>
    </source>
</reference>
<protein>
    <submittedName>
        <fullName evidence="2">Uncharacterized protein</fullName>
    </submittedName>
</protein>
<gene>
    <name evidence="2" type="ORF">AAFF_G00172930</name>
</gene>